<dbReference type="Pfam" id="PF10105">
    <property type="entry name" value="DUF2344"/>
    <property type="match status" value="1"/>
</dbReference>
<dbReference type="InterPro" id="IPR018768">
    <property type="entry name" value="DUF2344"/>
</dbReference>
<dbReference type="EMBL" id="JAAGOB010000013">
    <property type="protein sequence ID" value="NED97679.1"/>
    <property type="molecule type" value="Genomic_DNA"/>
</dbReference>
<dbReference type="AlphaFoldDB" id="A0A6N9YS99"/>
<reference evidence="3 4" key="1">
    <citation type="submission" date="2020-02" db="EMBL/GenBank/DDBJ databases">
        <authorList>
            <person name="Li X.-J."/>
            <person name="Feng X.-M."/>
        </authorList>
    </citation>
    <scope>NUCLEOTIDE SEQUENCE [LARGE SCALE GENOMIC DNA]</scope>
    <source>
        <strain evidence="3 4">CGMCC 4.7225</strain>
    </source>
</reference>
<proteinExistence type="predicted"/>
<keyword evidence="4" id="KW-1185">Reference proteome</keyword>
<evidence type="ECO:0000259" key="2">
    <source>
        <dbReference type="Pfam" id="PF10105"/>
    </source>
</evidence>
<gene>
    <name evidence="3" type="ORF">G1H11_20475</name>
</gene>
<feature type="region of interest" description="Disordered" evidence="1">
    <location>
        <begin position="1"/>
        <end position="21"/>
    </location>
</feature>
<sequence length="261" mass="28181">MVLGARRLSGVSTQSHRAAPDRHQLPAVQKLRVRFAKRGRLRFTSHRDFQRAFERALRRAKVPMAYSHGFTPHPKVSFVGAAPTGAASEAEYLEISLTERRDPAQVRADLDAALPPGLDVLEVSDTEGQKTALADLLRASSWEIALDEASGAEVAAAVTAFMAEESVPVERLTKKGVRTLEARGAVLDAAVHVAASSPGQADQPSTVVIRCVVEHQAPTVRPEEILAGLRVATGFTPVSPPRNKRLAQGVWDAQRREVVAP</sequence>
<organism evidence="3 4">
    <name type="scientific">Phytoactinopolyspora alkaliphila</name>
    <dbReference type="NCBI Taxonomy" id="1783498"/>
    <lineage>
        <taxon>Bacteria</taxon>
        <taxon>Bacillati</taxon>
        <taxon>Actinomycetota</taxon>
        <taxon>Actinomycetes</taxon>
        <taxon>Jiangellales</taxon>
        <taxon>Jiangellaceae</taxon>
        <taxon>Phytoactinopolyspora</taxon>
    </lineage>
</organism>
<dbReference type="NCBIfam" id="TIGR03936">
    <property type="entry name" value="sam_1_link_chp"/>
    <property type="match status" value="1"/>
</dbReference>
<feature type="domain" description="DUF2344" evidence="2">
    <location>
        <begin position="30"/>
        <end position="222"/>
    </location>
</feature>
<evidence type="ECO:0000256" key="1">
    <source>
        <dbReference type="SAM" id="MobiDB-lite"/>
    </source>
</evidence>
<evidence type="ECO:0000313" key="4">
    <source>
        <dbReference type="Proteomes" id="UP000469185"/>
    </source>
</evidence>
<accession>A0A6N9YS99</accession>
<comment type="caution">
    <text evidence="3">The sequence shown here is derived from an EMBL/GenBank/DDBJ whole genome shotgun (WGS) entry which is preliminary data.</text>
</comment>
<dbReference type="Proteomes" id="UP000469185">
    <property type="component" value="Unassembled WGS sequence"/>
</dbReference>
<name>A0A6N9YS99_9ACTN</name>
<protein>
    <submittedName>
        <fullName evidence="3">DUF2344 domain-containing protein</fullName>
    </submittedName>
</protein>
<evidence type="ECO:0000313" key="3">
    <source>
        <dbReference type="EMBL" id="NED97679.1"/>
    </source>
</evidence>